<comment type="caution">
    <text evidence="3">The sequence shown here is derived from an EMBL/GenBank/DDBJ whole genome shotgun (WGS) entry which is preliminary data.</text>
</comment>
<evidence type="ECO:0000313" key="4">
    <source>
        <dbReference type="Proteomes" id="UP001302676"/>
    </source>
</evidence>
<name>A0AAN6ZQN7_9PEZI</name>
<keyword evidence="4" id="KW-1185">Reference proteome</keyword>
<feature type="compositionally biased region" description="Polar residues" evidence="2">
    <location>
        <begin position="88"/>
        <end position="100"/>
    </location>
</feature>
<feature type="compositionally biased region" description="Low complexity" evidence="2">
    <location>
        <begin position="24"/>
        <end position="37"/>
    </location>
</feature>
<protein>
    <submittedName>
        <fullName evidence="3">Uncharacterized protein</fullName>
    </submittedName>
</protein>
<evidence type="ECO:0000256" key="2">
    <source>
        <dbReference type="SAM" id="MobiDB-lite"/>
    </source>
</evidence>
<feature type="compositionally biased region" description="Polar residues" evidence="2">
    <location>
        <begin position="57"/>
        <end position="69"/>
    </location>
</feature>
<reference evidence="3" key="2">
    <citation type="submission" date="2023-05" db="EMBL/GenBank/DDBJ databases">
        <authorList>
            <consortium name="Lawrence Berkeley National Laboratory"/>
            <person name="Steindorff A."/>
            <person name="Hensen N."/>
            <person name="Bonometti L."/>
            <person name="Westerberg I."/>
            <person name="Brannstrom I.O."/>
            <person name="Guillou S."/>
            <person name="Cros-Aarteil S."/>
            <person name="Calhoun S."/>
            <person name="Haridas S."/>
            <person name="Kuo A."/>
            <person name="Mondo S."/>
            <person name="Pangilinan J."/>
            <person name="Riley R."/>
            <person name="Labutti K."/>
            <person name="Andreopoulos B."/>
            <person name="Lipzen A."/>
            <person name="Chen C."/>
            <person name="Yanf M."/>
            <person name="Daum C."/>
            <person name="Ng V."/>
            <person name="Clum A."/>
            <person name="Ohm R."/>
            <person name="Martin F."/>
            <person name="Silar P."/>
            <person name="Natvig D."/>
            <person name="Lalanne C."/>
            <person name="Gautier V."/>
            <person name="Ament-Velasquez S.L."/>
            <person name="Kruys A."/>
            <person name="Hutchinson M.I."/>
            <person name="Powell A.J."/>
            <person name="Barry K."/>
            <person name="Miller A.N."/>
            <person name="Grigoriev I.V."/>
            <person name="Debuchy R."/>
            <person name="Gladieux P."/>
            <person name="Thoren M.H."/>
            <person name="Johannesson H."/>
        </authorList>
    </citation>
    <scope>NUCLEOTIDE SEQUENCE</scope>
    <source>
        <strain evidence="3">CBS 141.50</strain>
    </source>
</reference>
<organism evidence="3 4">
    <name type="scientific">Dichotomopilus funicola</name>
    <dbReference type="NCBI Taxonomy" id="1934379"/>
    <lineage>
        <taxon>Eukaryota</taxon>
        <taxon>Fungi</taxon>
        <taxon>Dikarya</taxon>
        <taxon>Ascomycota</taxon>
        <taxon>Pezizomycotina</taxon>
        <taxon>Sordariomycetes</taxon>
        <taxon>Sordariomycetidae</taxon>
        <taxon>Sordariales</taxon>
        <taxon>Chaetomiaceae</taxon>
        <taxon>Dichotomopilus</taxon>
    </lineage>
</organism>
<keyword evidence="1" id="KW-0175">Coiled coil</keyword>
<dbReference type="Proteomes" id="UP001302676">
    <property type="component" value="Unassembled WGS sequence"/>
</dbReference>
<reference evidence="3" key="1">
    <citation type="journal article" date="2023" name="Mol. Phylogenet. Evol.">
        <title>Genome-scale phylogeny and comparative genomics of the fungal order Sordariales.</title>
        <authorList>
            <person name="Hensen N."/>
            <person name="Bonometti L."/>
            <person name="Westerberg I."/>
            <person name="Brannstrom I.O."/>
            <person name="Guillou S."/>
            <person name="Cros-Aarteil S."/>
            <person name="Calhoun S."/>
            <person name="Haridas S."/>
            <person name="Kuo A."/>
            <person name="Mondo S."/>
            <person name="Pangilinan J."/>
            <person name="Riley R."/>
            <person name="LaButti K."/>
            <person name="Andreopoulos B."/>
            <person name="Lipzen A."/>
            <person name="Chen C."/>
            <person name="Yan M."/>
            <person name="Daum C."/>
            <person name="Ng V."/>
            <person name="Clum A."/>
            <person name="Steindorff A."/>
            <person name="Ohm R.A."/>
            <person name="Martin F."/>
            <person name="Silar P."/>
            <person name="Natvig D.O."/>
            <person name="Lalanne C."/>
            <person name="Gautier V."/>
            <person name="Ament-Velasquez S.L."/>
            <person name="Kruys A."/>
            <person name="Hutchinson M.I."/>
            <person name="Powell A.J."/>
            <person name="Barry K."/>
            <person name="Miller A.N."/>
            <person name="Grigoriev I.V."/>
            <person name="Debuchy R."/>
            <person name="Gladieux P."/>
            <person name="Hiltunen Thoren M."/>
            <person name="Johannesson H."/>
        </authorList>
    </citation>
    <scope>NUCLEOTIDE SEQUENCE</scope>
    <source>
        <strain evidence="3">CBS 141.50</strain>
    </source>
</reference>
<feature type="compositionally biased region" description="Pro residues" evidence="2">
    <location>
        <begin position="134"/>
        <end position="148"/>
    </location>
</feature>
<dbReference type="GeneID" id="87822253"/>
<proteinExistence type="predicted"/>
<feature type="compositionally biased region" description="Low complexity" evidence="2">
    <location>
        <begin position="44"/>
        <end position="56"/>
    </location>
</feature>
<dbReference type="RefSeq" id="XP_062639855.1">
    <property type="nucleotide sequence ID" value="XM_062785640.1"/>
</dbReference>
<dbReference type="EMBL" id="MU853561">
    <property type="protein sequence ID" value="KAK4146484.1"/>
    <property type="molecule type" value="Genomic_DNA"/>
</dbReference>
<feature type="coiled-coil region" evidence="1">
    <location>
        <begin position="176"/>
        <end position="203"/>
    </location>
</feature>
<gene>
    <name evidence="3" type="ORF">C8A04DRAFT_9817</name>
</gene>
<dbReference type="AlphaFoldDB" id="A0AAN6ZQN7"/>
<evidence type="ECO:0000313" key="3">
    <source>
        <dbReference type="EMBL" id="KAK4146484.1"/>
    </source>
</evidence>
<sequence length="619" mass="65283">MPRKEMASPAKRRPPPATGAKPGNSSTSNNSTNTSNPRSPPRPTRTSPSSARTTNTKTNNSTAVPSTLISPPPRAALSGASSPAPDNPRNTTSATASTDSPRLAPIRASSRNPSPAPALPPRNLATANAASIHPPAPSHPPDMSPLPNQPSHTGPTSASASATATASAVATYQAALRERDLRIASLERELALMESEFIRELDKLSTAESETAAFWQGKCAVLEERVAGLLSQGAGAGGVQVGVGGGNGVGGGHGSCTRELELEAEAREFRGAWERAQNILDQKEGEMAKLKAQVRGLKEWVSVSTRADGEARMSDEVFGEGMAKLGNGLQNWVLVNFRRAKIGEWMSGCRGSLGLVGRGRGENGRSSLTRATTDLSGADEATISELARLVPMYEELASTSKINLLQSAVSRLFVELVFDAYFVGLPADVAAQIKQVEGFLSSAAASPESINQWRSLTLTILKKDANANEPNNLLEHETAAVIHTVISHVNALLDPLTHTQSNDTRDQGLQALVTSAVELSRLLAVQKAVFSVEMPVILPHQRTVFDAETMEDIGGGGDGYGYGDDDDDGADAEGAVGDRPVREICCVTFPGIIKRGDESGAHLQYRNVIAKAKVLCVTE</sequence>
<accession>A0AAN6ZQN7</accession>
<evidence type="ECO:0000256" key="1">
    <source>
        <dbReference type="SAM" id="Coils"/>
    </source>
</evidence>
<feature type="region of interest" description="Disordered" evidence="2">
    <location>
        <begin position="1"/>
        <end position="162"/>
    </location>
</feature>